<evidence type="ECO:0000256" key="9">
    <source>
        <dbReference type="ARBA" id="ARBA00022679"/>
    </source>
</evidence>
<evidence type="ECO:0000256" key="12">
    <source>
        <dbReference type="ARBA" id="ARBA00022840"/>
    </source>
</evidence>
<evidence type="ECO:0000256" key="13">
    <source>
        <dbReference type="ARBA" id="ARBA00023134"/>
    </source>
</evidence>
<evidence type="ECO:0000256" key="2">
    <source>
        <dbReference type="ARBA" id="ARBA00000711"/>
    </source>
</evidence>
<name>A0A073IFI0_9RHOB</name>
<dbReference type="EC" id="2.7.1.156" evidence="14"/>
<reference evidence="17 18" key="1">
    <citation type="submission" date="2014-01" db="EMBL/GenBank/DDBJ databases">
        <title>Sulfitobacter donghicola JCM 14565 Genome Sequencing.</title>
        <authorList>
            <person name="Lai Q."/>
            <person name="Hong Z."/>
        </authorList>
    </citation>
    <scope>NUCLEOTIDE SEQUENCE [LARGE SCALE GENOMIC DNA]</scope>
    <source>
        <strain evidence="17 18">JCM 14565</strain>
    </source>
</reference>
<keyword evidence="18" id="KW-1185">Reference proteome</keyword>
<dbReference type="GO" id="GO:0008820">
    <property type="term" value="F:cobinamide phosphate guanylyltransferase activity"/>
    <property type="evidence" value="ECO:0007669"/>
    <property type="project" value="UniProtKB-UniRule"/>
</dbReference>
<feature type="binding site" evidence="16">
    <location>
        <begin position="10"/>
        <end position="17"/>
    </location>
    <ligand>
        <name>GTP</name>
        <dbReference type="ChEBI" id="CHEBI:37565"/>
    </ligand>
</feature>
<evidence type="ECO:0000256" key="4">
    <source>
        <dbReference type="ARBA" id="ARBA00003889"/>
    </source>
</evidence>
<evidence type="ECO:0000256" key="7">
    <source>
        <dbReference type="ARBA" id="ARBA00007490"/>
    </source>
</evidence>
<sequence>MLPKGTFVLGGAASGKSEWAENLTLSFDQRAVYLATGRAQDSETSEKVRIHQARRDTRWQTIEEPLELSQPLSGIDPSTPVLIDCATMWLSNHMMAASDLSVATDALLAGLRSCPAPWVIVSNEVGHGIVPDNKLARQFRDAQGRLNLALAREAELAVQIIAGLPQVLKGTLP</sequence>
<dbReference type="CDD" id="cd00544">
    <property type="entry name" value="CobU"/>
    <property type="match status" value="1"/>
</dbReference>
<organism evidence="17 18">
    <name type="scientific">Sulfitobacter donghicola DSW-25 = KCTC 12864 = JCM 14565</name>
    <dbReference type="NCBI Taxonomy" id="1300350"/>
    <lineage>
        <taxon>Bacteria</taxon>
        <taxon>Pseudomonadati</taxon>
        <taxon>Pseudomonadota</taxon>
        <taxon>Alphaproteobacteria</taxon>
        <taxon>Rhodobacterales</taxon>
        <taxon>Roseobacteraceae</taxon>
        <taxon>Sulfitobacter</taxon>
    </lineage>
</organism>
<keyword evidence="12 14" id="KW-0067">ATP-binding</keyword>
<dbReference type="GO" id="GO:0009236">
    <property type="term" value="P:cobalamin biosynthetic process"/>
    <property type="evidence" value="ECO:0007669"/>
    <property type="project" value="UniProtKB-UniRule"/>
</dbReference>
<evidence type="ECO:0000256" key="8">
    <source>
        <dbReference type="ARBA" id="ARBA00022573"/>
    </source>
</evidence>
<evidence type="ECO:0000256" key="15">
    <source>
        <dbReference type="PIRSR" id="PIRSR006135-1"/>
    </source>
</evidence>
<dbReference type="EC" id="2.7.7.62" evidence="14"/>
<keyword evidence="8 14" id="KW-0169">Cobalamin biosynthesis</keyword>
<comment type="function">
    <text evidence="4 14">Catalyzes ATP-dependent phosphorylation of adenosylcobinamide and addition of GMP to adenosylcobinamide phosphate.</text>
</comment>
<feature type="binding site" evidence="16">
    <location>
        <position position="63"/>
    </location>
    <ligand>
        <name>GTP</name>
        <dbReference type="ChEBI" id="CHEBI:37565"/>
    </ligand>
</feature>
<dbReference type="RefSeq" id="WP_025058492.1">
    <property type="nucleotide sequence ID" value="NZ_JAMC01000004.1"/>
</dbReference>
<dbReference type="OrthoDB" id="9788370at2"/>
<evidence type="ECO:0000256" key="16">
    <source>
        <dbReference type="PIRSR" id="PIRSR006135-2"/>
    </source>
</evidence>
<dbReference type="UniPathway" id="UPA00148">
    <property type="reaction ID" value="UER00236"/>
</dbReference>
<dbReference type="eggNOG" id="COG2087">
    <property type="taxonomic scope" value="Bacteria"/>
</dbReference>
<dbReference type="Gene3D" id="3.40.50.300">
    <property type="entry name" value="P-loop containing nucleotide triphosphate hydrolases"/>
    <property type="match status" value="1"/>
</dbReference>
<protein>
    <recommendedName>
        <fullName evidence="14">Bifunctional adenosylcobalamin biosynthesis protein</fullName>
        <ecNumber evidence="14">2.7.1.156</ecNumber>
        <ecNumber evidence="14">2.7.7.62</ecNumber>
    </recommendedName>
</protein>
<evidence type="ECO:0000256" key="14">
    <source>
        <dbReference type="PIRNR" id="PIRNR006135"/>
    </source>
</evidence>
<dbReference type="GO" id="GO:0005524">
    <property type="term" value="F:ATP binding"/>
    <property type="evidence" value="ECO:0007669"/>
    <property type="project" value="UniProtKB-UniRule"/>
</dbReference>
<comment type="pathway">
    <text evidence="6 14">Cofactor biosynthesis; adenosylcobalamin biosynthesis; adenosylcobalamin from cob(II)yrinate a,c-diamide: step 5/7.</text>
</comment>
<evidence type="ECO:0000256" key="6">
    <source>
        <dbReference type="ARBA" id="ARBA00005159"/>
    </source>
</evidence>
<dbReference type="GO" id="GO:0043752">
    <property type="term" value="F:adenosylcobinamide kinase activity"/>
    <property type="evidence" value="ECO:0007669"/>
    <property type="project" value="UniProtKB-EC"/>
</dbReference>
<proteinExistence type="inferred from homology"/>
<comment type="similarity">
    <text evidence="7 14">Belongs to the CobU/CobP family.</text>
</comment>
<comment type="catalytic activity">
    <reaction evidence="3">
        <text>adenosylcob(III)inamide + GTP = adenosylcob(III)inamide phosphate + GDP + H(+)</text>
        <dbReference type="Rhea" id="RHEA:15765"/>
        <dbReference type="ChEBI" id="CHEBI:2480"/>
        <dbReference type="ChEBI" id="CHEBI:15378"/>
        <dbReference type="ChEBI" id="CHEBI:37565"/>
        <dbReference type="ChEBI" id="CHEBI:58189"/>
        <dbReference type="ChEBI" id="CHEBI:58502"/>
        <dbReference type="EC" id="2.7.1.156"/>
    </reaction>
</comment>
<dbReference type="STRING" id="1300350.Z948_1049"/>
<comment type="catalytic activity">
    <reaction evidence="1 14">
        <text>adenosylcob(III)inamide + ATP = adenosylcob(III)inamide phosphate + ADP + H(+)</text>
        <dbReference type="Rhea" id="RHEA:15769"/>
        <dbReference type="ChEBI" id="CHEBI:2480"/>
        <dbReference type="ChEBI" id="CHEBI:15378"/>
        <dbReference type="ChEBI" id="CHEBI:30616"/>
        <dbReference type="ChEBI" id="CHEBI:58502"/>
        <dbReference type="ChEBI" id="CHEBI:456216"/>
        <dbReference type="EC" id="2.7.1.156"/>
    </reaction>
</comment>
<comment type="pathway">
    <text evidence="5 14">Cofactor biosynthesis; adenosylcobalamin biosynthesis; adenosylcobalamin from cob(II)yrinate a,c-diamide: step 6/7.</text>
</comment>
<comment type="caution">
    <text evidence="17">The sequence shown here is derived from an EMBL/GenBank/DDBJ whole genome shotgun (WGS) entry which is preliminary data.</text>
</comment>
<dbReference type="Proteomes" id="UP000027734">
    <property type="component" value="Unassembled WGS sequence"/>
</dbReference>
<dbReference type="GO" id="GO:0005525">
    <property type="term" value="F:GTP binding"/>
    <property type="evidence" value="ECO:0007669"/>
    <property type="project" value="UniProtKB-UniRule"/>
</dbReference>
<keyword evidence="9 14" id="KW-0808">Transferase</keyword>
<comment type="catalytic activity">
    <reaction evidence="2 14">
        <text>adenosylcob(III)inamide phosphate + GTP + H(+) = adenosylcob(III)inamide-GDP + diphosphate</text>
        <dbReference type="Rhea" id="RHEA:22712"/>
        <dbReference type="ChEBI" id="CHEBI:15378"/>
        <dbReference type="ChEBI" id="CHEBI:33019"/>
        <dbReference type="ChEBI" id="CHEBI:37565"/>
        <dbReference type="ChEBI" id="CHEBI:58502"/>
        <dbReference type="ChEBI" id="CHEBI:60487"/>
        <dbReference type="EC" id="2.7.7.62"/>
    </reaction>
</comment>
<evidence type="ECO:0000313" key="18">
    <source>
        <dbReference type="Proteomes" id="UP000027734"/>
    </source>
</evidence>
<evidence type="ECO:0000256" key="5">
    <source>
        <dbReference type="ARBA" id="ARBA00004692"/>
    </source>
</evidence>
<feature type="binding site" evidence="16">
    <location>
        <position position="84"/>
    </location>
    <ligand>
        <name>GTP</name>
        <dbReference type="ChEBI" id="CHEBI:37565"/>
    </ligand>
</feature>
<accession>A0A073IFI0</accession>
<dbReference type="EMBL" id="JAMC01000004">
    <property type="protein sequence ID" value="KEJ89088.1"/>
    <property type="molecule type" value="Genomic_DNA"/>
</dbReference>
<dbReference type="InterPro" id="IPR003203">
    <property type="entry name" value="CobU/CobP"/>
</dbReference>
<dbReference type="PANTHER" id="PTHR34848">
    <property type="match status" value="1"/>
</dbReference>
<evidence type="ECO:0000256" key="10">
    <source>
        <dbReference type="ARBA" id="ARBA00022741"/>
    </source>
</evidence>
<dbReference type="SUPFAM" id="SSF52540">
    <property type="entry name" value="P-loop containing nucleoside triphosphate hydrolases"/>
    <property type="match status" value="1"/>
</dbReference>
<dbReference type="AlphaFoldDB" id="A0A073IFI0"/>
<evidence type="ECO:0000256" key="3">
    <source>
        <dbReference type="ARBA" id="ARBA00001522"/>
    </source>
</evidence>
<keyword evidence="13 14" id="KW-0342">GTP-binding</keyword>
<gene>
    <name evidence="17" type="ORF">DSW25_12755</name>
</gene>
<dbReference type="PANTHER" id="PTHR34848:SF1">
    <property type="entry name" value="BIFUNCTIONAL ADENOSYLCOBALAMIN BIOSYNTHESIS PROTEIN COBU"/>
    <property type="match status" value="1"/>
</dbReference>
<evidence type="ECO:0000313" key="17">
    <source>
        <dbReference type="EMBL" id="KEJ89088.1"/>
    </source>
</evidence>
<feature type="binding site" evidence="16">
    <location>
        <begin position="35"/>
        <end position="37"/>
    </location>
    <ligand>
        <name>GTP</name>
        <dbReference type="ChEBI" id="CHEBI:37565"/>
    </ligand>
</feature>
<dbReference type="InterPro" id="IPR027417">
    <property type="entry name" value="P-loop_NTPase"/>
</dbReference>
<dbReference type="PIRSF" id="PIRSF006135">
    <property type="entry name" value="CobU"/>
    <property type="match status" value="1"/>
</dbReference>
<evidence type="ECO:0000256" key="11">
    <source>
        <dbReference type="ARBA" id="ARBA00022777"/>
    </source>
</evidence>
<keyword evidence="10 14" id="KW-0547">Nucleotide-binding</keyword>
<keyword evidence="11 14" id="KW-0418">Kinase</keyword>
<dbReference type="Pfam" id="PF02283">
    <property type="entry name" value="CobU"/>
    <property type="match status" value="1"/>
</dbReference>
<dbReference type="NCBIfam" id="NF004469">
    <property type="entry name" value="PRK05800.1"/>
    <property type="match status" value="1"/>
</dbReference>
<feature type="active site" description="GMP-histidine intermediate" evidence="15">
    <location>
        <position position="51"/>
    </location>
</feature>
<evidence type="ECO:0000256" key="1">
    <source>
        <dbReference type="ARBA" id="ARBA00000312"/>
    </source>
</evidence>